<evidence type="ECO:0000313" key="7">
    <source>
        <dbReference type="EMBL" id="MBB5706202.1"/>
    </source>
</evidence>
<feature type="domain" description="NnrU" evidence="6">
    <location>
        <begin position="7"/>
        <end position="222"/>
    </location>
</feature>
<feature type="transmembrane region" description="Helical" evidence="5">
    <location>
        <begin position="6"/>
        <end position="25"/>
    </location>
</feature>
<dbReference type="Gene3D" id="1.20.120.1630">
    <property type="match status" value="1"/>
</dbReference>
<feature type="transmembrane region" description="Helical" evidence="5">
    <location>
        <begin position="208"/>
        <end position="232"/>
    </location>
</feature>
<keyword evidence="2 5" id="KW-0812">Transmembrane</keyword>
<dbReference type="Pfam" id="PF07298">
    <property type="entry name" value="NnrU"/>
    <property type="match status" value="1"/>
</dbReference>
<evidence type="ECO:0000256" key="4">
    <source>
        <dbReference type="ARBA" id="ARBA00023136"/>
    </source>
</evidence>
<keyword evidence="4 5" id="KW-0472">Membrane</keyword>
<evidence type="ECO:0000256" key="5">
    <source>
        <dbReference type="SAM" id="Phobius"/>
    </source>
</evidence>
<comment type="caution">
    <text evidence="7">The sequence shown here is derived from an EMBL/GenBank/DDBJ whole genome shotgun (WGS) entry which is preliminary data.</text>
</comment>
<feature type="transmembrane region" description="Helical" evidence="5">
    <location>
        <begin position="37"/>
        <end position="57"/>
    </location>
</feature>
<accession>A0A7W9B4N8</accession>
<name>A0A7W9B4N8_9SPHN</name>
<evidence type="ECO:0000313" key="8">
    <source>
        <dbReference type="Proteomes" id="UP000537161"/>
    </source>
</evidence>
<sequence>MQPMSLLIVTGILFVGSHLLLSHPLRAPLADRMGERAFQIVYSVVAVATLILVVQAWRGMPPEPPLWVVDDPLWALASLIVLFASILFMGSLIGNPALPAPGAAFAAQAAPRGVFAITRHPMMWAFALWAFAHALAMPTPAQIVLSAIIAVLALVGSAGQDAKKARLMGDAWRHWAARTSFIPFARQVSGITPWGDAIPRGHALAGGLVLWLVATWAHGALGTMAAGIWRWIGG</sequence>
<evidence type="ECO:0000259" key="6">
    <source>
        <dbReference type="Pfam" id="PF07298"/>
    </source>
</evidence>
<dbReference type="RefSeq" id="WP_338113098.1">
    <property type="nucleotide sequence ID" value="NZ_JACIJH010000003.1"/>
</dbReference>
<evidence type="ECO:0000256" key="3">
    <source>
        <dbReference type="ARBA" id="ARBA00022989"/>
    </source>
</evidence>
<feature type="transmembrane region" description="Helical" evidence="5">
    <location>
        <begin position="73"/>
        <end position="93"/>
    </location>
</feature>
<gene>
    <name evidence="7" type="ORF">FHR21_001546</name>
</gene>
<comment type="subcellular location">
    <subcellularLocation>
        <location evidence="1">Membrane</location>
        <topology evidence="1">Multi-pass membrane protein</topology>
    </subcellularLocation>
</comment>
<organism evidence="7 8">
    <name type="scientific">Sphingopyxis panaciterrulae</name>
    <dbReference type="NCBI Taxonomy" id="462372"/>
    <lineage>
        <taxon>Bacteria</taxon>
        <taxon>Pseudomonadati</taxon>
        <taxon>Pseudomonadota</taxon>
        <taxon>Alphaproteobacteria</taxon>
        <taxon>Sphingomonadales</taxon>
        <taxon>Sphingomonadaceae</taxon>
        <taxon>Sphingopyxis</taxon>
    </lineage>
</organism>
<protein>
    <submittedName>
        <fullName evidence="7">Putative membrane protein</fullName>
    </submittedName>
</protein>
<dbReference type="AlphaFoldDB" id="A0A7W9B4N8"/>
<dbReference type="InterPro" id="IPR009915">
    <property type="entry name" value="NnrU_dom"/>
</dbReference>
<reference evidence="7 8" key="1">
    <citation type="submission" date="2020-08" db="EMBL/GenBank/DDBJ databases">
        <title>Genomic Encyclopedia of Type Strains, Phase IV (KMG-IV): sequencing the most valuable type-strain genomes for metagenomic binning, comparative biology and taxonomic classification.</title>
        <authorList>
            <person name="Goeker M."/>
        </authorList>
    </citation>
    <scope>NUCLEOTIDE SEQUENCE [LARGE SCALE GENOMIC DNA]</scope>
    <source>
        <strain evidence="7 8">DSM 27163</strain>
    </source>
</reference>
<keyword evidence="3 5" id="KW-1133">Transmembrane helix</keyword>
<dbReference type="Proteomes" id="UP000537161">
    <property type="component" value="Unassembled WGS sequence"/>
</dbReference>
<dbReference type="EMBL" id="JACIJH010000003">
    <property type="protein sequence ID" value="MBB5706202.1"/>
    <property type="molecule type" value="Genomic_DNA"/>
</dbReference>
<keyword evidence="8" id="KW-1185">Reference proteome</keyword>
<evidence type="ECO:0000256" key="1">
    <source>
        <dbReference type="ARBA" id="ARBA00004141"/>
    </source>
</evidence>
<dbReference type="GO" id="GO:0016020">
    <property type="term" value="C:membrane"/>
    <property type="evidence" value="ECO:0007669"/>
    <property type="project" value="UniProtKB-SubCell"/>
</dbReference>
<proteinExistence type="predicted"/>
<evidence type="ECO:0000256" key="2">
    <source>
        <dbReference type="ARBA" id="ARBA00022692"/>
    </source>
</evidence>
<feature type="transmembrane region" description="Helical" evidence="5">
    <location>
        <begin position="114"/>
        <end position="135"/>
    </location>
</feature>
<feature type="transmembrane region" description="Helical" evidence="5">
    <location>
        <begin position="141"/>
        <end position="159"/>
    </location>
</feature>